<evidence type="ECO:0000313" key="3">
    <source>
        <dbReference type="EMBL" id="MBU9766295.1"/>
    </source>
</evidence>
<sequence>MKIAARPYFTGSVALIGAGAIAMNPVAPPMPDVTVPAVHSYVTELTASVNPIDAYLQIVTNTLNNVGTLIGDELADPAPILRAIITNQLNTAQGLANGLGEAATSLVNQFNPGNPDGTPAQLQAALAQLAEGNIDGAVATAWSALLTPVLSAFPLILPAINVIKQPMQNMLTLLNDPLVLLTPALGIINVGYTTVTAAGHVGQELFDSLQAGDTARFVNALVTAPAVITDTFLNGDGSTGGVFGPSLGLFSTLRMAREAIATALTPTTTPDPEAVTATVTSSAPSARTVTLNVAPAETPDTTTASTDTADDAGAVAQEATDPDAVANADDDADAGKQVKSNVVTKSLVATPGETGDLAKAEKPKATTQVSTKIRATAKSADGVKKSGPDKTRSHRARHGR</sequence>
<feature type="chain" id="PRO_5046818375" description="PE-PGRS family protein" evidence="2">
    <location>
        <begin position="23"/>
        <end position="400"/>
    </location>
</feature>
<feature type="compositionally biased region" description="Low complexity" evidence="1">
    <location>
        <begin position="294"/>
        <end position="309"/>
    </location>
</feature>
<dbReference type="RefSeq" id="WP_217160161.1">
    <property type="nucleotide sequence ID" value="NZ_VOMB01000023.1"/>
</dbReference>
<keyword evidence="2" id="KW-0732">Signal</keyword>
<name>A0ABS6KRV8_9MYCO</name>
<evidence type="ECO:0000313" key="4">
    <source>
        <dbReference type="Proteomes" id="UP000812982"/>
    </source>
</evidence>
<comment type="caution">
    <text evidence="3">The sequence shown here is derived from an EMBL/GenBank/DDBJ whole genome shotgun (WGS) entry which is preliminary data.</text>
</comment>
<dbReference type="Proteomes" id="UP000812982">
    <property type="component" value="Unassembled WGS sequence"/>
</dbReference>
<feature type="signal peptide" evidence="2">
    <location>
        <begin position="1"/>
        <end position="22"/>
    </location>
</feature>
<feature type="region of interest" description="Disordered" evidence="1">
    <location>
        <begin position="347"/>
        <end position="400"/>
    </location>
</feature>
<accession>A0ABS6KRV8</accession>
<proteinExistence type="predicted"/>
<dbReference type="EMBL" id="VOMB01000023">
    <property type="protein sequence ID" value="MBU9766295.1"/>
    <property type="molecule type" value="Genomic_DNA"/>
</dbReference>
<evidence type="ECO:0000256" key="2">
    <source>
        <dbReference type="SAM" id="SignalP"/>
    </source>
</evidence>
<protein>
    <recommendedName>
        <fullName evidence="5">PE-PGRS family protein</fullName>
    </recommendedName>
</protein>
<organism evidence="3 4">
    <name type="scientific">[Mycobacterium] fortunisiensis</name>
    <dbReference type="NCBI Taxonomy" id="2600579"/>
    <lineage>
        <taxon>Bacteria</taxon>
        <taxon>Bacillati</taxon>
        <taxon>Actinomycetota</taxon>
        <taxon>Actinomycetes</taxon>
        <taxon>Mycobacteriales</taxon>
        <taxon>Mycobacteriaceae</taxon>
        <taxon>Mycolicibacterium</taxon>
    </lineage>
</organism>
<gene>
    <name evidence="3" type="ORF">FR943_20915</name>
</gene>
<feature type="compositionally biased region" description="Basic and acidic residues" evidence="1">
    <location>
        <begin position="381"/>
        <end position="391"/>
    </location>
</feature>
<feature type="region of interest" description="Disordered" evidence="1">
    <location>
        <begin position="266"/>
        <end position="309"/>
    </location>
</feature>
<feature type="region of interest" description="Disordered" evidence="1">
    <location>
        <begin position="319"/>
        <end position="338"/>
    </location>
</feature>
<reference evidence="3 4" key="1">
    <citation type="journal article" date="2021" name="Sci. Rep.">
        <title>Phenotypic and genomic hallmarks of a novel, potentially pathogenic rapidly growing Mycobacterium species related to the Mycobacterium fortuitum complex.</title>
        <authorList>
            <person name="Gharbi R."/>
            <person name="Khanna V."/>
            <person name="Frigui W."/>
            <person name="Mhenni B."/>
            <person name="Brosch R."/>
            <person name="Mardassi H."/>
        </authorList>
    </citation>
    <scope>NUCLEOTIDE SEQUENCE [LARGE SCALE GENOMIC DNA]</scope>
    <source>
        <strain evidence="3 4">TNTM28</strain>
    </source>
</reference>
<evidence type="ECO:0000256" key="1">
    <source>
        <dbReference type="SAM" id="MobiDB-lite"/>
    </source>
</evidence>
<keyword evidence="4" id="KW-1185">Reference proteome</keyword>
<evidence type="ECO:0008006" key="5">
    <source>
        <dbReference type="Google" id="ProtNLM"/>
    </source>
</evidence>
<feature type="compositionally biased region" description="Polar residues" evidence="1">
    <location>
        <begin position="277"/>
        <end position="291"/>
    </location>
</feature>